<dbReference type="SMART" id="SM00342">
    <property type="entry name" value="HTH_ARAC"/>
    <property type="match status" value="1"/>
</dbReference>
<evidence type="ECO:0000256" key="1">
    <source>
        <dbReference type="ARBA" id="ARBA00023015"/>
    </source>
</evidence>
<dbReference type="InterPro" id="IPR018060">
    <property type="entry name" value="HTH_AraC"/>
</dbReference>
<dbReference type="PRINTS" id="PR00032">
    <property type="entry name" value="HTHARAC"/>
</dbReference>
<dbReference type="GO" id="GO:0003700">
    <property type="term" value="F:DNA-binding transcription factor activity"/>
    <property type="evidence" value="ECO:0007669"/>
    <property type="project" value="InterPro"/>
</dbReference>
<keyword evidence="4" id="KW-0804">Transcription</keyword>
<dbReference type="PROSITE" id="PS00041">
    <property type="entry name" value="HTH_ARAC_FAMILY_1"/>
    <property type="match status" value="1"/>
</dbReference>
<dbReference type="GO" id="GO:0043565">
    <property type="term" value="F:sequence-specific DNA binding"/>
    <property type="evidence" value="ECO:0007669"/>
    <property type="project" value="InterPro"/>
</dbReference>
<dbReference type="EMBL" id="JANFAV010000004">
    <property type="protein sequence ID" value="MCW6534873.1"/>
    <property type="molecule type" value="Genomic_DNA"/>
</dbReference>
<dbReference type="InterPro" id="IPR018062">
    <property type="entry name" value="HTH_AraC-typ_CS"/>
</dbReference>
<dbReference type="Pfam" id="PF12833">
    <property type="entry name" value="HTH_18"/>
    <property type="match status" value="1"/>
</dbReference>
<keyword evidence="7" id="KW-1185">Reference proteome</keyword>
<sequence length="249" mass="26580">MELVSVSYRDRAFPVHAHDGYVVGTVIGGAEQLDVAGASHLVGTGDVLRLHPGEPHANRSLGAEALRYLVLYLSPDSVAPYLSGEARLTFRGAVSGDRQLAATVASVHAALRATPEEKLAQESAMMLLVRVLAASDAGAGEPAAGSERAVVARVQDWIEAHLADNFGLAELATVAGLSVFRLAHLFKQGTGVSPIAWRNQRRIAAARRLLLAGQPIADIALQLGFADQSHLTRQFQRIVGVSPQRYRQQ</sequence>
<reference evidence="6" key="1">
    <citation type="submission" date="2022-06" db="EMBL/GenBank/DDBJ databases">
        <title>Sphingomonas sp. nov. isolated from rhizosphere soil of tomato.</title>
        <authorList>
            <person name="Dong H."/>
            <person name="Gao R."/>
        </authorList>
    </citation>
    <scope>NUCLEOTIDE SEQUENCE</scope>
    <source>
        <strain evidence="6">MMSM24</strain>
    </source>
</reference>
<dbReference type="Pfam" id="PF02311">
    <property type="entry name" value="AraC_binding"/>
    <property type="match status" value="1"/>
</dbReference>
<protein>
    <submittedName>
        <fullName evidence="6">AraC family transcriptional regulator</fullName>
    </submittedName>
</protein>
<keyword evidence="3" id="KW-0010">Activator</keyword>
<keyword evidence="1" id="KW-0805">Transcription regulation</keyword>
<keyword evidence="2" id="KW-0238">DNA-binding</keyword>
<dbReference type="InterPro" id="IPR014710">
    <property type="entry name" value="RmlC-like_jellyroll"/>
</dbReference>
<dbReference type="InterPro" id="IPR003313">
    <property type="entry name" value="AraC-bd"/>
</dbReference>
<dbReference type="PROSITE" id="PS01124">
    <property type="entry name" value="HTH_ARAC_FAMILY_2"/>
    <property type="match status" value="1"/>
</dbReference>
<evidence type="ECO:0000313" key="7">
    <source>
        <dbReference type="Proteomes" id="UP001165565"/>
    </source>
</evidence>
<proteinExistence type="predicted"/>
<dbReference type="InterPro" id="IPR009057">
    <property type="entry name" value="Homeodomain-like_sf"/>
</dbReference>
<organism evidence="6 7">
    <name type="scientific">Sphingomonas lycopersici</name>
    <dbReference type="NCBI Taxonomy" id="2951807"/>
    <lineage>
        <taxon>Bacteria</taxon>
        <taxon>Pseudomonadati</taxon>
        <taxon>Pseudomonadota</taxon>
        <taxon>Alphaproteobacteria</taxon>
        <taxon>Sphingomonadales</taxon>
        <taxon>Sphingomonadaceae</taxon>
        <taxon>Sphingomonas</taxon>
    </lineage>
</organism>
<dbReference type="PANTHER" id="PTHR46796:SF2">
    <property type="entry name" value="TRANSCRIPTIONAL REGULATORY PROTEIN"/>
    <property type="match status" value="1"/>
</dbReference>
<dbReference type="Proteomes" id="UP001165565">
    <property type="component" value="Unassembled WGS sequence"/>
</dbReference>
<dbReference type="InterPro" id="IPR037923">
    <property type="entry name" value="HTH-like"/>
</dbReference>
<dbReference type="InterPro" id="IPR020449">
    <property type="entry name" value="Tscrpt_reg_AraC-type_HTH"/>
</dbReference>
<evidence type="ECO:0000313" key="6">
    <source>
        <dbReference type="EMBL" id="MCW6534873.1"/>
    </source>
</evidence>
<feature type="domain" description="HTH araC/xylS-type" evidence="5">
    <location>
        <begin position="152"/>
        <end position="249"/>
    </location>
</feature>
<dbReference type="SUPFAM" id="SSF51215">
    <property type="entry name" value="Regulatory protein AraC"/>
    <property type="match status" value="1"/>
</dbReference>
<evidence type="ECO:0000256" key="3">
    <source>
        <dbReference type="ARBA" id="ARBA00023159"/>
    </source>
</evidence>
<dbReference type="SUPFAM" id="SSF46689">
    <property type="entry name" value="Homeodomain-like"/>
    <property type="match status" value="2"/>
</dbReference>
<evidence type="ECO:0000259" key="5">
    <source>
        <dbReference type="PROSITE" id="PS01124"/>
    </source>
</evidence>
<gene>
    <name evidence="6" type="ORF">NEE01_08760</name>
</gene>
<comment type="caution">
    <text evidence="6">The sequence shown here is derived from an EMBL/GenBank/DDBJ whole genome shotgun (WGS) entry which is preliminary data.</text>
</comment>
<accession>A0AA42CTY8</accession>
<dbReference type="InterPro" id="IPR050204">
    <property type="entry name" value="AraC_XylS_family_regulators"/>
</dbReference>
<dbReference type="PANTHER" id="PTHR46796">
    <property type="entry name" value="HTH-TYPE TRANSCRIPTIONAL ACTIVATOR RHAS-RELATED"/>
    <property type="match status" value="1"/>
</dbReference>
<dbReference type="AlphaFoldDB" id="A0AA42CTY8"/>
<name>A0AA42CTY8_9SPHN</name>
<evidence type="ECO:0000256" key="2">
    <source>
        <dbReference type="ARBA" id="ARBA00023125"/>
    </source>
</evidence>
<dbReference type="Gene3D" id="2.60.120.10">
    <property type="entry name" value="Jelly Rolls"/>
    <property type="match status" value="1"/>
</dbReference>
<dbReference type="Gene3D" id="1.10.10.60">
    <property type="entry name" value="Homeodomain-like"/>
    <property type="match status" value="2"/>
</dbReference>
<evidence type="ECO:0000256" key="4">
    <source>
        <dbReference type="ARBA" id="ARBA00023163"/>
    </source>
</evidence>